<dbReference type="GO" id="GO:0005737">
    <property type="term" value="C:cytoplasm"/>
    <property type="evidence" value="ECO:0007669"/>
    <property type="project" value="UniProtKB-SubCell"/>
</dbReference>
<keyword evidence="12" id="KW-1185">Reference proteome</keyword>
<keyword evidence="9" id="KW-0460">Magnesium</keyword>
<dbReference type="GO" id="GO:0046872">
    <property type="term" value="F:metal ion binding"/>
    <property type="evidence" value="ECO:0007669"/>
    <property type="project" value="UniProtKB-KW"/>
</dbReference>
<evidence type="ECO:0000256" key="5">
    <source>
        <dbReference type="ARBA" id="ARBA00022694"/>
    </source>
</evidence>
<dbReference type="AlphaFoldDB" id="A0AA46AH42"/>
<dbReference type="NCBIfam" id="TIGR00150">
    <property type="entry name" value="T6A_YjeE"/>
    <property type="match status" value="1"/>
</dbReference>
<dbReference type="GO" id="GO:0002949">
    <property type="term" value="P:tRNA threonylcarbamoyladenosine modification"/>
    <property type="evidence" value="ECO:0007669"/>
    <property type="project" value="InterPro"/>
</dbReference>
<keyword evidence="8" id="KW-0067">ATP-binding</keyword>
<evidence type="ECO:0000256" key="3">
    <source>
        <dbReference type="ARBA" id="ARBA00019010"/>
    </source>
</evidence>
<protein>
    <recommendedName>
        <fullName evidence="3">tRNA threonylcarbamoyladenosine biosynthesis protein TsaE</fullName>
    </recommendedName>
    <alternativeName>
        <fullName evidence="10">t(6)A37 threonylcarbamoyladenosine biosynthesis protein TsaE</fullName>
    </alternativeName>
</protein>
<dbReference type="RefSeq" id="WP_102991373.1">
    <property type="nucleotide sequence ID" value="NZ_FXTU01000012.1"/>
</dbReference>
<evidence type="ECO:0000256" key="4">
    <source>
        <dbReference type="ARBA" id="ARBA00022490"/>
    </source>
</evidence>
<dbReference type="PANTHER" id="PTHR33540">
    <property type="entry name" value="TRNA THREONYLCARBAMOYLADENOSINE BIOSYNTHESIS PROTEIN TSAE"/>
    <property type="match status" value="1"/>
</dbReference>
<keyword evidence="4" id="KW-0963">Cytoplasm</keyword>
<dbReference type="SUPFAM" id="SSF52540">
    <property type="entry name" value="P-loop containing nucleoside triphosphate hydrolases"/>
    <property type="match status" value="1"/>
</dbReference>
<dbReference type="GO" id="GO:0005524">
    <property type="term" value="F:ATP binding"/>
    <property type="evidence" value="ECO:0007669"/>
    <property type="project" value="UniProtKB-KW"/>
</dbReference>
<evidence type="ECO:0000256" key="10">
    <source>
        <dbReference type="ARBA" id="ARBA00032441"/>
    </source>
</evidence>
<dbReference type="Proteomes" id="UP001157946">
    <property type="component" value="Unassembled WGS sequence"/>
</dbReference>
<organism evidence="11 12">
    <name type="scientific">Laceyella tengchongensis</name>
    <dbReference type="NCBI Taxonomy" id="574699"/>
    <lineage>
        <taxon>Bacteria</taxon>
        <taxon>Bacillati</taxon>
        <taxon>Bacillota</taxon>
        <taxon>Bacilli</taxon>
        <taxon>Bacillales</taxon>
        <taxon>Thermoactinomycetaceae</taxon>
        <taxon>Laceyella</taxon>
    </lineage>
</organism>
<proteinExistence type="inferred from homology"/>
<dbReference type="InterPro" id="IPR003442">
    <property type="entry name" value="T6A_TsaE"/>
</dbReference>
<comment type="caution">
    <text evidence="11">The sequence shown here is derived from an EMBL/GenBank/DDBJ whole genome shotgun (WGS) entry which is preliminary data.</text>
</comment>
<dbReference type="PANTHER" id="PTHR33540:SF2">
    <property type="entry name" value="TRNA THREONYLCARBAMOYLADENOSINE BIOSYNTHESIS PROTEIN TSAE"/>
    <property type="match status" value="1"/>
</dbReference>
<reference evidence="11" key="1">
    <citation type="submission" date="2017-05" db="EMBL/GenBank/DDBJ databases">
        <authorList>
            <person name="Varghese N."/>
            <person name="Submissions S."/>
        </authorList>
    </citation>
    <scope>NUCLEOTIDE SEQUENCE</scope>
    <source>
        <strain evidence="11">DSM 45262</strain>
    </source>
</reference>
<dbReference type="EMBL" id="FXTU01000012">
    <property type="protein sequence ID" value="SMP34887.1"/>
    <property type="molecule type" value="Genomic_DNA"/>
</dbReference>
<keyword evidence="7" id="KW-0547">Nucleotide-binding</keyword>
<comment type="similarity">
    <text evidence="2">Belongs to the TsaE family.</text>
</comment>
<gene>
    <name evidence="11" type="ORF">SAMN06265361_11227</name>
</gene>
<accession>A0AA46AH42</accession>
<evidence type="ECO:0000313" key="11">
    <source>
        <dbReference type="EMBL" id="SMP34887.1"/>
    </source>
</evidence>
<keyword evidence="5" id="KW-0819">tRNA processing</keyword>
<sequence>MEKVCVLTTKSEQMTRALAVRLAGLLRAGDVLALEGDLGAGKTAFAKGIAEGLAVQEEVDSPTFTIIKEYEGTLPLYHMDVYRLDGVEEIGLDDYFYGDGVCVVEWASRVEPWLPEETLWLNFSVRGDGSREIACYSSHARWESVCKELGVE</sequence>
<evidence type="ECO:0000313" key="12">
    <source>
        <dbReference type="Proteomes" id="UP001157946"/>
    </source>
</evidence>
<name>A0AA46AH42_9BACL</name>
<evidence type="ECO:0000256" key="1">
    <source>
        <dbReference type="ARBA" id="ARBA00004496"/>
    </source>
</evidence>
<evidence type="ECO:0000256" key="2">
    <source>
        <dbReference type="ARBA" id="ARBA00007599"/>
    </source>
</evidence>
<dbReference type="Pfam" id="PF02367">
    <property type="entry name" value="TsaE"/>
    <property type="match status" value="1"/>
</dbReference>
<dbReference type="InterPro" id="IPR027417">
    <property type="entry name" value="P-loop_NTPase"/>
</dbReference>
<evidence type="ECO:0000256" key="8">
    <source>
        <dbReference type="ARBA" id="ARBA00022840"/>
    </source>
</evidence>
<comment type="subcellular location">
    <subcellularLocation>
        <location evidence="1">Cytoplasm</location>
    </subcellularLocation>
</comment>
<dbReference type="Gene3D" id="3.40.50.300">
    <property type="entry name" value="P-loop containing nucleotide triphosphate hydrolases"/>
    <property type="match status" value="1"/>
</dbReference>
<keyword evidence="6" id="KW-0479">Metal-binding</keyword>
<evidence type="ECO:0000256" key="6">
    <source>
        <dbReference type="ARBA" id="ARBA00022723"/>
    </source>
</evidence>
<evidence type="ECO:0000256" key="9">
    <source>
        <dbReference type="ARBA" id="ARBA00022842"/>
    </source>
</evidence>
<evidence type="ECO:0000256" key="7">
    <source>
        <dbReference type="ARBA" id="ARBA00022741"/>
    </source>
</evidence>